<accession>A0A0B6YIT9</accession>
<organism evidence="1">
    <name type="scientific">Arion vulgaris</name>
    <dbReference type="NCBI Taxonomy" id="1028688"/>
    <lineage>
        <taxon>Eukaryota</taxon>
        <taxon>Metazoa</taxon>
        <taxon>Spiralia</taxon>
        <taxon>Lophotrochozoa</taxon>
        <taxon>Mollusca</taxon>
        <taxon>Gastropoda</taxon>
        <taxon>Heterobranchia</taxon>
        <taxon>Euthyneura</taxon>
        <taxon>Panpulmonata</taxon>
        <taxon>Eupulmonata</taxon>
        <taxon>Stylommatophora</taxon>
        <taxon>Helicina</taxon>
        <taxon>Arionoidea</taxon>
        <taxon>Arionidae</taxon>
        <taxon>Arion</taxon>
    </lineage>
</organism>
<feature type="non-terminal residue" evidence="1">
    <location>
        <position position="1"/>
    </location>
</feature>
<gene>
    <name evidence="1" type="primary">ORF25881</name>
</gene>
<dbReference type="AlphaFoldDB" id="A0A0B6YIT9"/>
<evidence type="ECO:0000313" key="1">
    <source>
        <dbReference type="EMBL" id="CEK55726.1"/>
    </source>
</evidence>
<reference evidence="1" key="1">
    <citation type="submission" date="2014-12" db="EMBL/GenBank/DDBJ databases">
        <title>Insight into the proteome of Arion vulgaris.</title>
        <authorList>
            <person name="Aradska J."/>
            <person name="Bulat T."/>
            <person name="Smidak R."/>
            <person name="Sarate P."/>
            <person name="Gangsoo J."/>
            <person name="Sialana F."/>
            <person name="Bilban M."/>
            <person name="Lubec G."/>
        </authorList>
    </citation>
    <scope>NUCLEOTIDE SEQUENCE</scope>
    <source>
        <tissue evidence="1">Skin</tissue>
    </source>
</reference>
<proteinExistence type="predicted"/>
<name>A0A0B6YIT9_9EUPU</name>
<dbReference type="EMBL" id="HACG01008861">
    <property type="protein sequence ID" value="CEK55726.1"/>
    <property type="molecule type" value="Transcribed_RNA"/>
</dbReference>
<protein>
    <submittedName>
        <fullName evidence="1">Uncharacterized protein</fullName>
    </submittedName>
</protein>
<sequence length="85" mass="9708">KTPSMKQRGLERCRKKVETAKDNSPIPTNIVSKKLQFERETVSTNTTIVNRCIETAQNCHKTSRTVCAENNRFSTKVTQQSRNPL</sequence>
<feature type="non-terminal residue" evidence="1">
    <location>
        <position position="85"/>
    </location>
</feature>